<dbReference type="RefSeq" id="WP_345269856.1">
    <property type="nucleotide sequence ID" value="NZ_BAABHB010000010.1"/>
</dbReference>
<proteinExistence type="predicted"/>
<organism evidence="1 2">
    <name type="scientific">Nibrella viscosa</name>
    <dbReference type="NCBI Taxonomy" id="1084524"/>
    <lineage>
        <taxon>Bacteria</taxon>
        <taxon>Pseudomonadati</taxon>
        <taxon>Bacteroidota</taxon>
        <taxon>Cytophagia</taxon>
        <taxon>Cytophagales</taxon>
        <taxon>Spirosomataceae</taxon>
        <taxon>Nibrella</taxon>
    </lineage>
</organism>
<sequence>MEKKDLQILIKTHEALYARAKTILDEHYAELEAQNKHMQWVNEWLKQKEILEWLIQQKPDDEEPTDNR</sequence>
<reference evidence="2" key="1">
    <citation type="journal article" date="2019" name="Int. J. Syst. Evol. Microbiol.">
        <title>The Global Catalogue of Microorganisms (GCM) 10K type strain sequencing project: providing services to taxonomists for standard genome sequencing and annotation.</title>
        <authorList>
            <consortium name="The Broad Institute Genomics Platform"/>
            <consortium name="The Broad Institute Genome Sequencing Center for Infectious Disease"/>
            <person name="Wu L."/>
            <person name="Ma J."/>
        </authorList>
    </citation>
    <scope>NUCLEOTIDE SEQUENCE [LARGE SCALE GENOMIC DNA]</scope>
    <source>
        <strain evidence="2">JCM 17925</strain>
    </source>
</reference>
<comment type="caution">
    <text evidence="1">The sequence shown here is derived from an EMBL/GenBank/DDBJ whole genome shotgun (WGS) entry which is preliminary data.</text>
</comment>
<accession>A0ABP8KQD3</accession>
<evidence type="ECO:0000313" key="2">
    <source>
        <dbReference type="Proteomes" id="UP001500936"/>
    </source>
</evidence>
<dbReference type="Proteomes" id="UP001500936">
    <property type="component" value="Unassembled WGS sequence"/>
</dbReference>
<protein>
    <submittedName>
        <fullName evidence="1">Uncharacterized protein</fullName>
    </submittedName>
</protein>
<gene>
    <name evidence="1" type="ORF">GCM10023187_41190</name>
</gene>
<evidence type="ECO:0000313" key="1">
    <source>
        <dbReference type="EMBL" id="GAA4413172.1"/>
    </source>
</evidence>
<keyword evidence="2" id="KW-1185">Reference proteome</keyword>
<dbReference type="EMBL" id="BAABHB010000010">
    <property type="protein sequence ID" value="GAA4413172.1"/>
    <property type="molecule type" value="Genomic_DNA"/>
</dbReference>
<name>A0ABP8KQD3_9BACT</name>